<dbReference type="SMART" id="SM00220">
    <property type="entry name" value="S_TKc"/>
    <property type="match status" value="1"/>
</dbReference>
<evidence type="ECO:0000256" key="3">
    <source>
        <dbReference type="ARBA" id="ARBA00022741"/>
    </source>
</evidence>
<dbReference type="Pfam" id="PF00041">
    <property type="entry name" value="fn3"/>
    <property type="match status" value="1"/>
</dbReference>
<accession>A0A8K0GH98</accession>
<dbReference type="InterPro" id="IPR000719">
    <property type="entry name" value="Prot_kinase_dom"/>
</dbReference>
<feature type="compositionally biased region" description="Basic and acidic residues" evidence="8">
    <location>
        <begin position="1572"/>
        <end position="1581"/>
    </location>
</feature>
<dbReference type="Pfam" id="PF00069">
    <property type="entry name" value="Pkinase"/>
    <property type="match status" value="1"/>
</dbReference>
<dbReference type="GO" id="GO:0004672">
    <property type="term" value="F:protein kinase activity"/>
    <property type="evidence" value="ECO:0007669"/>
    <property type="project" value="InterPro"/>
</dbReference>
<dbReference type="InterPro" id="IPR003598">
    <property type="entry name" value="Ig_sub2"/>
</dbReference>
<dbReference type="FunFam" id="2.60.40.10:FF:000612">
    <property type="entry name" value="palladin isoform X1"/>
    <property type="match status" value="1"/>
</dbReference>
<dbReference type="SUPFAM" id="SSF56112">
    <property type="entry name" value="Protein kinase-like (PK-like)"/>
    <property type="match status" value="1"/>
</dbReference>
<dbReference type="SMART" id="SM00408">
    <property type="entry name" value="IGc2"/>
    <property type="match status" value="6"/>
</dbReference>
<dbReference type="GO" id="GO:0005524">
    <property type="term" value="F:ATP binding"/>
    <property type="evidence" value="ECO:0007669"/>
    <property type="project" value="UniProtKB-UniRule"/>
</dbReference>
<comment type="caution">
    <text evidence="12">The sequence shown here is derived from an EMBL/GenBank/DDBJ whole genome shotgun (WGS) entry which is preliminary data.</text>
</comment>
<evidence type="ECO:0000259" key="10">
    <source>
        <dbReference type="PROSITE" id="PS50835"/>
    </source>
</evidence>
<dbReference type="InterPro" id="IPR013783">
    <property type="entry name" value="Ig-like_fold"/>
</dbReference>
<feature type="compositionally biased region" description="Polar residues" evidence="8">
    <location>
        <begin position="1410"/>
        <end position="1423"/>
    </location>
</feature>
<dbReference type="InterPro" id="IPR011009">
    <property type="entry name" value="Kinase-like_dom_sf"/>
</dbReference>
<feature type="region of interest" description="Disordered" evidence="8">
    <location>
        <begin position="1437"/>
        <end position="1488"/>
    </location>
</feature>
<dbReference type="CDD" id="cd00096">
    <property type="entry name" value="Ig"/>
    <property type="match status" value="2"/>
</dbReference>
<organism evidence="12 13">
    <name type="scientific">Ignelater luminosus</name>
    <name type="common">Cucubano</name>
    <name type="synonym">Pyrophorus luminosus</name>
    <dbReference type="NCBI Taxonomy" id="2038154"/>
    <lineage>
        <taxon>Eukaryota</taxon>
        <taxon>Metazoa</taxon>
        <taxon>Ecdysozoa</taxon>
        <taxon>Arthropoda</taxon>
        <taxon>Hexapoda</taxon>
        <taxon>Insecta</taxon>
        <taxon>Pterygota</taxon>
        <taxon>Neoptera</taxon>
        <taxon>Endopterygota</taxon>
        <taxon>Coleoptera</taxon>
        <taxon>Polyphaga</taxon>
        <taxon>Elateriformia</taxon>
        <taxon>Elateroidea</taxon>
        <taxon>Elateridae</taxon>
        <taxon>Agrypninae</taxon>
        <taxon>Pyrophorini</taxon>
        <taxon>Ignelater</taxon>
    </lineage>
</organism>
<dbReference type="InterPro" id="IPR017441">
    <property type="entry name" value="Protein_kinase_ATP_BS"/>
</dbReference>
<reference evidence="12" key="1">
    <citation type="submission" date="2019-08" db="EMBL/GenBank/DDBJ databases">
        <title>The genome of the North American firefly Photinus pyralis.</title>
        <authorList>
            <consortium name="Photinus pyralis genome working group"/>
            <person name="Fallon T.R."/>
            <person name="Sander Lower S.E."/>
            <person name="Weng J.-K."/>
        </authorList>
    </citation>
    <scope>NUCLEOTIDE SEQUENCE</scope>
    <source>
        <strain evidence="12">TRF0915ILg1</strain>
        <tissue evidence="12">Whole body</tissue>
    </source>
</reference>
<feature type="compositionally biased region" description="Polar residues" evidence="8">
    <location>
        <begin position="1372"/>
        <end position="1385"/>
    </location>
</feature>
<sequence length="1594" mass="177400">MDTKKFGKIQTIPKIVRNLKDIRCCDGDAVTLECEVDACPPPDIRWEKRGKLIRLGEDFKSDFDGKIARLSIKQVYPEDEGEYTCVAYNELGKSFTSACLLVDVPEEKDNILTETLSKPADLLSAGSTPRSTPRTTPVRSVSPRRIQREIPSDIKPRRIRAIAPKFYAIPHNRVAEEGETIRFQCSVAGHPDPWATWTKDGSEVVPTSRITIKEQDDLRILEIGEVTPQDSGLYRVAVENPVGRIEASARLDVITHRGFSMRGLRARSASPRRGPTFSRRLVGTSANYGSRARFSTDIHSSIPTPYVRWYKDGVMVEDSEKYKLSLDGNTAVLDVENVNFEDAGTYSCVLEGFDVTCANLEVVGGEDREPPAFVQELPRIQEVMEGRSLRLEAKVRGTKPYDVIWMKDACVLPDCEDFQQLNLEDGRIILNLPDVYSQDSGDYRCEVYNPFGEAMSRCRLVVHESTTVSPTLEFLKTPAPVITTPGSNASFCARIRTTGDKTPQITWEVAGVPVKPSDKFLVEEDGDVNILHIVGVTHLDGGQVSCTACLPSQEKSRHSFENGRGENSSSSSGSLVHDNNSSERENNTALDQVCISCSTELTVIPDIINFYDGASNDNTRKVNGSSKKMKKPEEPAMLLRGPQDTTALVGDRVLLKATYMGHPEPSVKWSRAGKELKNDERTSMTSNDGTSCLLLQNITTDDSGKYDVCVENIYGADCHYASVSVEGPPDRPGGKPTVIAGVDTAIVTWSSSPYDGGRIVTGFALEYSLLGSDVWTVAAENCHSLSYTVRGLQPGAQYIFRVRAINVHGSSQPSMESECVQMKEPDELFTFEPRTVLVEPGPEFKNRYEVLEELGKGRYGVVHKVVDKNTTQKLAAKFVRCRTAKEREKVQDEINTMNMLRHQKLLQLAAAFENPRETIMVMEYISGGELFERVVADDFTLTEKDCILFMRQICEGVAYMHSQNVVHLDLKPENIMCHTRTSHEIKIIDFGLAQKINPDRPVRVLFGTPEFIPPEIINYEPIGTQSDMWSVGVICYVLLSGLSPFMGDNDAETFANITRAYYDFDDEAFDAVSQNARSFISALLVKRKESRLSAEECLKHNWLDPDSHPKTVILCTDKLKKFIIRRKWQKTGNAIRALGRMATLSASRRNSAASSSTSNSPRPSLSGALMSRMSSLNEEETLSTNNNVSGTNGVFKNVVCNNANASTKHSNQNGDMLKCIPITEETNNEIIIDEDGDNKENFKLNHNRMCSERSDSGFSDCSAAALCSCTSTPLLSKKFCINEESAENIEYDELDYKLNKMQLKKVYKNEEIYNKTNISKNVNGGSTKTDLIKNKTNHDNVNEFDKRRTVETEIKTNIKSSENQSVQSNSNWKLKNNESNCSANKADSKLRNKIDRFDNANFGDNRKGKSPTTSNGIKPITPTNSVASVIKKFDQLDKSTQSSSEPLKKSTMFNSNTLPFTSRRSKTNLNQSLNVPKSPTSPTRNKSKLVISSSPFIKNSKNSIQVSSQSSNTTPRHQLPSPSLLRKTQAVIAKEQQNNQLVLSKRTSPTAKKKVTNSVKNSQSPPFARKLKSNEKPKSDSFQKASAFWNKQKA</sequence>
<feature type="region of interest" description="Disordered" evidence="8">
    <location>
        <begin position="1501"/>
        <end position="1523"/>
    </location>
</feature>
<dbReference type="InterPro" id="IPR036116">
    <property type="entry name" value="FN3_sf"/>
</dbReference>
<feature type="binding site" evidence="7">
    <location>
        <position position="877"/>
    </location>
    <ligand>
        <name>ATP</name>
        <dbReference type="ChEBI" id="CHEBI:30616"/>
    </ligand>
</feature>
<dbReference type="GO" id="GO:0030154">
    <property type="term" value="P:cell differentiation"/>
    <property type="evidence" value="ECO:0007669"/>
    <property type="project" value="UniProtKB-ARBA"/>
</dbReference>
<dbReference type="Pfam" id="PF07679">
    <property type="entry name" value="I-set"/>
    <property type="match status" value="6"/>
</dbReference>
<feature type="domain" description="Ig-like" evidence="10">
    <location>
        <begin position="635"/>
        <end position="724"/>
    </location>
</feature>
<dbReference type="Proteomes" id="UP000801492">
    <property type="component" value="Unassembled WGS sequence"/>
</dbReference>
<feature type="domain" description="Ig-like" evidence="10">
    <location>
        <begin position="275"/>
        <end position="348"/>
    </location>
</feature>
<feature type="region of interest" description="Disordered" evidence="8">
    <location>
        <begin position="1146"/>
        <end position="1168"/>
    </location>
</feature>
<evidence type="ECO:0008006" key="14">
    <source>
        <dbReference type="Google" id="ProtNLM"/>
    </source>
</evidence>
<dbReference type="InterPro" id="IPR013098">
    <property type="entry name" value="Ig_I-set"/>
</dbReference>
<dbReference type="OrthoDB" id="10260894at2759"/>
<dbReference type="PROSITE" id="PS50853">
    <property type="entry name" value="FN3"/>
    <property type="match status" value="1"/>
</dbReference>
<feature type="compositionally biased region" description="Polar residues" evidence="8">
    <location>
        <begin position="1438"/>
        <end position="1488"/>
    </location>
</feature>
<evidence type="ECO:0000256" key="2">
    <source>
        <dbReference type="ARBA" id="ARBA00022737"/>
    </source>
</evidence>
<dbReference type="InterPro" id="IPR008271">
    <property type="entry name" value="Ser/Thr_kinase_AS"/>
</dbReference>
<feature type="compositionally biased region" description="Polar residues" evidence="8">
    <location>
        <begin position="1544"/>
        <end position="1565"/>
    </location>
</feature>
<feature type="compositionally biased region" description="Low complexity" evidence="8">
    <location>
        <begin position="1360"/>
        <end position="1371"/>
    </location>
</feature>
<feature type="domain" description="Fibronectin type-III" evidence="11">
    <location>
        <begin position="728"/>
        <end position="825"/>
    </location>
</feature>
<feature type="domain" description="Ig-like" evidence="10">
    <location>
        <begin position="164"/>
        <end position="252"/>
    </location>
</feature>
<keyword evidence="2" id="KW-0677">Repeat</keyword>
<dbReference type="InterPro" id="IPR003961">
    <property type="entry name" value="FN3_dom"/>
</dbReference>
<dbReference type="PROSITE" id="PS50835">
    <property type="entry name" value="IG_LIKE"/>
    <property type="match status" value="5"/>
</dbReference>
<dbReference type="PROSITE" id="PS50011">
    <property type="entry name" value="PROTEIN_KINASE_DOM"/>
    <property type="match status" value="1"/>
</dbReference>
<feature type="compositionally biased region" description="Low complexity" evidence="8">
    <location>
        <begin position="1146"/>
        <end position="1166"/>
    </location>
</feature>
<dbReference type="Gene3D" id="3.30.200.20">
    <property type="entry name" value="Phosphorylase Kinase, domain 1"/>
    <property type="match status" value="1"/>
</dbReference>
<evidence type="ECO:0000256" key="6">
    <source>
        <dbReference type="ARBA" id="ARBA00023319"/>
    </source>
</evidence>
<feature type="compositionally biased region" description="Low complexity" evidence="8">
    <location>
        <begin position="127"/>
        <end position="144"/>
    </location>
</feature>
<dbReference type="FunFam" id="2.60.40.10:FF:000032">
    <property type="entry name" value="palladin isoform X1"/>
    <property type="match status" value="1"/>
</dbReference>
<dbReference type="SMART" id="SM00409">
    <property type="entry name" value="IG"/>
    <property type="match status" value="6"/>
</dbReference>
<evidence type="ECO:0000313" key="13">
    <source>
        <dbReference type="Proteomes" id="UP000801492"/>
    </source>
</evidence>
<evidence type="ECO:0000259" key="9">
    <source>
        <dbReference type="PROSITE" id="PS50011"/>
    </source>
</evidence>
<name>A0A8K0GH98_IGNLU</name>
<evidence type="ECO:0000256" key="1">
    <source>
        <dbReference type="ARBA" id="ARBA00006692"/>
    </source>
</evidence>
<dbReference type="PANTHER" id="PTHR47633:SF7">
    <property type="entry name" value="TITIN HOMOLOG"/>
    <property type="match status" value="1"/>
</dbReference>
<keyword evidence="6" id="KW-0393">Immunoglobulin domain</keyword>
<feature type="compositionally biased region" description="Basic and acidic residues" evidence="8">
    <location>
        <begin position="1330"/>
        <end position="1348"/>
    </location>
</feature>
<dbReference type="FunFam" id="2.60.40.10:FF:000107">
    <property type="entry name" value="Myosin, light chain kinase a"/>
    <property type="match status" value="1"/>
</dbReference>
<evidence type="ECO:0000256" key="4">
    <source>
        <dbReference type="ARBA" id="ARBA00022840"/>
    </source>
</evidence>
<feature type="compositionally biased region" description="Low complexity" evidence="8">
    <location>
        <begin position="565"/>
        <end position="579"/>
    </location>
</feature>
<dbReference type="PROSITE" id="PS00107">
    <property type="entry name" value="PROTEIN_KINASE_ATP"/>
    <property type="match status" value="1"/>
</dbReference>
<comment type="similarity">
    <text evidence="1">Belongs to the protein kinase superfamily. CAMK Ser/Thr protein kinase family.</text>
</comment>
<dbReference type="PROSITE" id="PS00108">
    <property type="entry name" value="PROTEIN_KINASE_ST"/>
    <property type="match status" value="1"/>
</dbReference>
<feature type="region of interest" description="Disordered" evidence="8">
    <location>
        <begin position="1329"/>
        <end position="1348"/>
    </location>
</feature>
<dbReference type="EMBL" id="VTPC01003826">
    <property type="protein sequence ID" value="KAF2897973.1"/>
    <property type="molecule type" value="Genomic_DNA"/>
</dbReference>
<dbReference type="InterPro" id="IPR036179">
    <property type="entry name" value="Ig-like_dom_sf"/>
</dbReference>
<proteinExistence type="inferred from homology"/>
<feature type="domain" description="Ig-like" evidence="10">
    <location>
        <begin position="13"/>
        <end position="96"/>
    </location>
</feature>
<dbReference type="SMART" id="SM00060">
    <property type="entry name" value="FN3"/>
    <property type="match status" value="1"/>
</dbReference>
<evidence type="ECO:0000259" key="11">
    <source>
        <dbReference type="PROSITE" id="PS50853"/>
    </source>
</evidence>
<dbReference type="GO" id="GO:0009653">
    <property type="term" value="P:anatomical structure morphogenesis"/>
    <property type="evidence" value="ECO:0007669"/>
    <property type="project" value="UniProtKB-ARBA"/>
</dbReference>
<feature type="region of interest" description="Disordered" evidence="8">
    <location>
        <begin position="122"/>
        <end position="145"/>
    </location>
</feature>
<dbReference type="FunFam" id="1.10.510.10:FF:000175">
    <property type="entry name" value="Myosin light chain kinase, smooth muscle"/>
    <property type="match status" value="1"/>
</dbReference>
<keyword evidence="4 7" id="KW-0067">ATP-binding</keyword>
<feature type="domain" description="Ig-like" evidence="10">
    <location>
        <begin position="371"/>
        <end position="469"/>
    </location>
</feature>
<dbReference type="InterPro" id="IPR003599">
    <property type="entry name" value="Ig_sub"/>
</dbReference>
<feature type="region of interest" description="Disordered" evidence="8">
    <location>
        <begin position="1544"/>
        <end position="1594"/>
    </location>
</feature>
<dbReference type="CDD" id="cd14103">
    <property type="entry name" value="STKc_MLCK"/>
    <property type="match status" value="1"/>
</dbReference>
<dbReference type="InterPro" id="IPR007110">
    <property type="entry name" value="Ig-like_dom"/>
</dbReference>
<feature type="compositionally biased region" description="Low complexity" evidence="8">
    <location>
        <begin position="1501"/>
        <end position="1511"/>
    </location>
</feature>
<evidence type="ECO:0000256" key="5">
    <source>
        <dbReference type="ARBA" id="ARBA00023157"/>
    </source>
</evidence>
<dbReference type="SUPFAM" id="SSF49265">
    <property type="entry name" value="Fibronectin type III"/>
    <property type="match status" value="1"/>
</dbReference>
<dbReference type="SUPFAM" id="SSF48726">
    <property type="entry name" value="Immunoglobulin"/>
    <property type="match status" value="6"/>
</dbReference>
<dbReference type="FunFam" id="2.60.40.10:FF:001452">
    <property type="entry name" value="Uncharacterized protein, isoform F"/>
    <property type="match status" value="1"/>
</dbReference>
<keyword evidence="3 7" id="KW-0547">Nucleotide-binding</keyword>
<keyword evidence="5" id="KW-1015">Disulfide bond</keyword>
<feature type="region of interest" description="Disordered" evidence="8">
    <location>
        <begin position="556"/>
        <end position="585"/>
    </location>
</feature>
<dbReference type="CDD" id="cd00063">
    <property type="entry name" value="FN3"/>
    <property type="match status" value="1"/>
</dbReference>
<evidence type="ECO:0000256" key="7">
    <source>
        <dbReference type="PROSITE-ProRule" id="PRU10141"/>
    </source>
</evidence>
<feature type="domain" description="Protein kinase" evidence="9">
    <location>
        <begin position="848"/>
        <end position="1103"/>
    </location>
</feature>
<feature type="region of interest" description="Disordered" evidence="8">
    <location>
        <begin position="1355"/>
        <end position="1423"/>
    </location>
</feature>
<keyword evidence="13" id="KW-1185">Reference proteome</keyword>
<protein>
    <recommendedName>
        <fullName evidence="14">Myosin light chain kinase, smooth muscle</fullName>
    </recommendedName>
</protein>
<feature type="compositionally biased region" description="Basic and acidic residues" evidence="8">
    <location>
        <begin position="1386"/>
        <end position="1398"/>
    </location>
</feature>
<evidence type="ECO:0000313" key="12">
    <source>
        <dbReference type="EMBL" id="KAF2897973.1"/>
    </source>
</evidence>
<dbReference type="Gene3D" id="1.10.510.10">
    <property type="entry name" value="Transferase(Phosphotransferase) domain 1"/>
    <property type="match status" value="1"/>
</dbReference>
<dbReference type="PANTHER" id="PTHR47633">
    <property type="entry name" value="IMMUNOGLOBULIN"/>
    <property type="match status" value="1"/>
</dbReference>
<evidence type="ECO:0000256" key="8">
    <source>
        <dbReference type="SAM" id="MobiDB-lite"/>
    </source>
</evidence>
<dbReference type="Gene3D" id="2.60.40.10">
    <property type="entry name" value="Immunoglobulins"/>
    <property type="match status" value="7"/>
</dbReference>
<gene>
    <name evidence="12" type="ORF">ILUMI_08202</name>
</gene>